<keyword evidence="6 8" id="KW-1133">Transmembrane helix</keyword>
<keyword evidence="9" id="KW-0762">Sugar transport</keyword>
<keyword evidence="5 8" id="KW-0812">Transmembrane</keyword>
<dbReference type="RefSeq" id="WP_404611353.1">
    <property type="nucleotide sequence ID" value="NZ_JBIYDN010000026.1"/>
</dbReference>
<feature type="transmembrane region" description="Helical" evidence="8">
    <location>
        <begin position="89"/>
        <end position="113"/>
    </location>
</feature>
<dbReference type="Pfam" id="PF02653">
    <property type="entry name" value="BPD_transp_2"/>
    <property type="match status" value="1"/>
</dbReference>
<evidence type="ECO:0000256" key="6">
    <source>
        <dbReference type="ARBA" id="ARBA00022989"/>
    </source>
</evidence>
<dbReference type="PANTHER" id="PTHR32196">
    <property type="entry name" value="ABC TRANSPORTER PERMEASE PROTEIN YPHD-RELATED-RELATED"/>
    <property type="match status" value="1"/>
</dbReference>
<evidence type="ECO:0000256" key="2">
    <source>
        <dbReference type="ARBA" id="ARBA00022448"/>
    </source>
</evidence>
<comment type="caution">
    <text evidence="9">The sequence shown here is derived from an EMBL/GenBank/DDBJ whole genome shotgun (WGS) entry which is preliminary data.</text>
</comment>
<keyword evidence="10" id="KW-1185">Reference proteome</keyword>
<evidence type="ECO:0000313" key="10">
    <source>
        <dbReference type="Proteomes" id="UP001620514"/>
    </source>
</evidence>
<accession>A0ABW8MRY5</accession>
<reference evidence="9 10" key="1">
    <citation type="submission" date="2024-11" db="EMBL/GenBank/DDBJ databases">
        <title>Using genomics to understand microbial adaptation to soil warming.</title>
        <authorList>
            <person name="Deangelis K.M. PhD."/>
        </authorList>
    </citation>
    <scope>NUCLEOTIDE SEQUENCE [LARGE SCALE GENOMIC DNA]</scope>
    <source>
        <strain evidence="9 10">GAS97</strain>
    </source>
</reference>
<evidence type="ECO:0000256" key="3">
    <source>
        <dbReference type="ARBA" id="ARBA00022475"/>
    </source>
</evidence>
<evidence type="ECO:0000256" key="7">
    <source>
        <dbReference type="ARBA" id="ARBA00023136"/>
    </source>
</evidence>
<dbReference type="CDD" id="cd06579">
    <property type="entry name" value="TM_PBP1_transp_AraH_like"/>
    <property type="match status" value="1"/>
</dbReference>
<name>A0ABW8MRY5_9BURK</name>
<gene>
    <name evidence="9" type="ORF">ABH943_006496</name>
</gene>
<feature type="transmembrane region" description="Helical" evidence="8">
    <location>
        <begin position="119"/>
        <end position="139"/>
    </location>
</feature>
<proteinExistence type="predicted"/>
<protein>
    <submittedName>
        <fullName evidence="9">Simple sugar transport system permease protein</fullName>
    </submittedName>
</protein>
<dbReference type="Proteomes" id="UP001620514">
    <property type="component" value="Unassembled WGS sequence"/>
</dbReference>
<dbReference type="InterPro" id="IPR001851">
    <property type="entry name" value="ABC_transp_permease"/>
</dbReference>
<feature type="transmembrane region" description="Helical" evidence="8">
    <location>
        <begin position="299"/>
        <end position="317"/>
    </location>
</feature>
<feature type="transmembrane region" description="Helical" evidence="8">
    <location>
        <begin position="170"/>
        <end position="189"/>
    </location>
</feature>
<keyword evidence="2" id="KW-0813">Transport</keyword>
<feature type="transmembrane region" description="Helical" evidence="8">
    <location>
        <begin position="51"/>
        <end position="77"/>
    </location>
</feature>
<organism evidence="9 10">
    <name type="scientific">Caballeronia udeis</name>
    <dbReference type="NCBI Taxonomy" id="1232866"/>
    <lineage>
        <taxon>Bacteria</taxon>
        <taxon>Pseudomonadati</taxon>
        <taxon>Pseudomonadota</taxon>
        <taxon>Betaproteobacteria</taxon>
        <taxon>Burkholderiales</taxon>
        <taxon>Burkholderiaceae</taxon>
        <taxon>Caballeronia</taxon>
    </lineage>
</organism>
<keyword evidence="4" id="KW-0997">Cell inner membrane</keyword>
<comment type="subcellular location">
    <subcellularLocation>
        <location evidence="1">Cell membrane</location>
        <topology evidence="1">Multi-pass membrane protein</topology>
    </subcellularLocation>
</comment>
<evidence type="ECO:0000313" key="9">
    <source>
        <dbReference type="EMBL" id="MFK4446464.1"/>
    </source>
</evidence>
<keyword evidence="7 8" id="KW-0472">Membrane</keyword>
<evidence type="ECO:0000256" key="8">
    <source>
        <dbReference type="SAM" id="Phobius"/>
    </source>
</evidence>
<dbReference type="PANTHER" id="PTHR32196:SF21">
    <property type="entry name" value="ABC TRANSPORTER PERMEASE PROTEIN YPHD-RELATED"/>
    <property type="match status" value="1"/>
</dbReference>
<dbReference type="EMBL" id="JBIYDN010000026">
    <property type="protein sequence ID" value="MFK4446464.1"/>
    <property type="molecule type" value="Genomic_DNA"/>
</dbReference>
<evidence type="ECO:0000256" key="1">
    <source>
        <dbReference type="ARBA" id="ARBA00004651"/>
    </source>
</evidence>
<feature type="transmembrane region" description="Helical" evidence="8">
    <location>
        <begin position="215"/>
        <end position="236"/>
    </location>
</feature>
<evidence type="ECO:0000256" key="5">
    <source>
        <dbReference type="ARBA" id="ARBA00022692"/>
    </source>
</evidence>
<evidence type="ECO:0000256" key="4">
    <source>
        <dbReference type="ARBA" id="ARBA00022519"/>
    </source>
</evidence>
<sequence>MAEYWRHLRSVPEARLLSVVVLLSVILTITTPRFATAQNLMDLATSTAFTGILATGLLVVLVSGGVDISFAATASITQYIGLTLANHGVIGWSGLILVCLLIGALLGLVNAVLVSTLRLSSIIVTIATQSLFYGLLMSVTKGQDIYSLPDWFSEGLHWVFYTDPHGAQQALNFQIITLVVVVAFTWWMMSRTSVGRQIVAMGGNPEAARRVGFKVFQLNLIVYCFMGMIAGIASLVHAQYVQSVSPSALVGRELDVLAAVVLGGASLNGGVGSVPGTALGVVLLAVLQNGLALLGVSSYWSELCTGIVIIVAVATMARQRAQRKAVLQEAVA</sequence>
<keyword evidence="3" id="KW-1003">Cell membrane</keyword>